<dbReference type="Proteomes" id="UP000077202">
    <property type="component" value="Unassembled WGS sequence"/>
</dbReference>
<keyword evidence="2" id="KW-0472">Membrane</keyword>
<sequence>MATQDGDGRNGAQSHQNTKDSTASARQRSHSNDDLHYSTSFDGCRAEGPARLNLEEVVRAATCSIFAVRCDAPLLTWDTAELNVLNRELRALDDGFHFSPILSANSAQRLPGYGLKQEDRVVSRIAFGSCANQSAPQPIWTAISNFDPSLFIWLGDNIYADAKLPVRFIGRKRTSGPFKNTPRFWPVSAEVMEQKYMIAKNKSGYEALRRTAQIIGTWDDHDYGLNDAGKELSTKDVSQKLMLDFFDEPKDSPRYHRDPLGSNGAMLGETQWAWFEQELRKGDSQITIIASSIQVVSNVSAVVQPFFHVESWSNFPAEQERLFKLIADNNVSGVIFLSGDVHFCEISRFDCGPVGYPIYDLTSSGLTQAVEELTNPLVAFVIRFAAWFVPNTMRVYNSQCRYKSCVYGKRNFGSIEIDWDADPVMIKMSVRDIFGTTVSGTEVPLSILQPGALNTQPLQRGEVRRHCTLDVDLPWTRKYLLAYAFFGTSFVLTMSPFLLGYMTFKLLRARRRREPNQKPD</sequence>
<feature type="transmembrane region" description="Helical" evidence="2">
    <location>
        <begin position="480"/>
        <end position="504"/>
    </location>
</feature>
<dbReference type="Gene3D" id="3.60.21.70">
    <property type="entry name" value="PhoD-like phosphatase"/>
    <property type="match status" value="1"/>
</dbReference>
<evidence type="ECO:0000313" key="4">
    <source>
        <dbReference type="EMBL" id="OAE22607.1"/>
    </source>
</evidence>
<reference evidence="4" key="1">
    <citation type="submission" date="2016-03" db="EMBL/GenBank/DDBJ databases">
        <title>Mechanisms controlling the formation of the plant cell surface in tip-growing cells are functionally conserved among land plants.</title>
        <authorList>
            <person name="Honkanen S."/>
            <person name="Jones V.A."/>
            <person name="Morieri G."/>
            <person name="Champion C."/>
            <person name="Hetherington A.J."/>
            <person name="Kelly S."/>
            <person name="Saint-Marcoux D."/>
            <person name="Proust H."/>
            <person name="Prescott H."/>
            <person name="Dolan L."/>
        </authorList>
    </citation>
    <scope>NUCLEOTIDE SEQUENCE [LARGE SCALE GENOMIC DNA]</scope>
    <source>
        <tissue evidence="4">Whole gametophyte</tissue>
    </source>
</reference>
<dbReference type="PANTHER" id="PTHR33987">
    <property type="entry name" value="CALCINEURIN-LIKE METALLO-PHOSPHOESTERASE SUPERFAMILY PROTEIN"/>
    <property type="match status" value="1"/>
</dbReference>
<keyword evidence="5" id="KW-1185">Reference proteome</keyword>
<comment type="caution">
    <text evidence="4">The sequence shown here is derived from an EMBL/GenBank/DDBJ whole genome shotgun (WGS) entry which is preliminary data.</text>
</comment>
<gene>
    <name evidence="4" type="ORF">AXG93_777s1150</name>
</gene>
<feature type="compositionally biased region" description="Polar residues" evidence="1">
    <location>
        <begin position="11"/>
        <end position="26"/>
    </location>
</feature>
<dbReference type="InterPro" id="IPR018946">
    <property type="entry name" value="PhoD-like_MPP"/>
</dbReference>
<feature type="region of interest" description="Disordered" evidence="1">
    <location>
        <begin position="1"/>
        <end position="40"/>
    </location>
</feature>
<keyword evidence="2" id="KW-1133">Transmembrane helix</keyword>
<evidence type="ECO:0000313" key="5">
    <source>
        <dbReference type="Proteomes" id="UP000077202"/>
    </source>
</evidence>
<evidence type="ECO:0000256" key="1">
    <source>
        <dbReference type="SAM" id="MobiDB-lite"/>
    </source>
</evidence>
<evidence type="ECO:0000256" key="2">
    <source>
        <dbReference type="SAM" id="Phobius"/>
    </source>
</evidence>
<organism evidence="4 5">
    <name type="scientific">Marchantia polymorpha subsp. ruderalis</name>
    <dbReference type="NCBI Taxonomy" id="1480154"/>
    <lineage>
        <taxon>Eukaryota</taxon>
        <taxon>Viridiplantae</taxon>
        <taxon>Streptophyta</taxon>
        <taxon>Embryophyta</taxon>
        <taxon>Marchantiophyta</taxon>
        <taxon>Marchantiopsida</taxon>
        <taxon>Marchantiidae</taxon>
        <taxon>Marchantiales</taxon>
        <taxon>Marchantiaceae</taxon>
        <taxon>Marchantia</taxon>
    </lineage>
</organism>
<proteinExistence type="predicted"/>
<dbReference type="PANTHER" id="PTHR33987:SF1">
    <property type="entry name" value="CALCINEURIN-LIKE METALLO-PHOSPHOESTERASE SUPERFAMILY PROTEIN"/>
    <property type="match status" value="1"/>
</dbReference>
<evidence type="ECO:0000259" key="3">
    <source>
        <dbReference type="Pfam" id="PF09423"/>
    </source>
</evidence>
<dbReference type="InterPro" id="IPR029052">
    <property type="entry name" value="Metallo-depent_PP-like"/>
</dbReference>
<accession>A0A176VPP5</accession>
<dbReference type="EMBL" id="LVLJ01003142">
    <property type="protein sequence ID" value="OAE22607.1"/>
    <property type="molecule type" value="Genomic_DNA"/>
</dbReference>
<keyword evidence="2" id="KW-0812">Transmembrane</keyword>
<dbReference type="InterPro" id="IPR038607">
    <property type="entry name" value="PhoD-like_sf"/>
</dbReference>
<dbReference type="CDD" id="cd07389">
    <property type="entry name" value="MPP_PhoD"/>
    <property type="match status" value="1"/>
</dbReference>
<name>A0A176VPP5_MARPO</name>
<feature type="domain" description="PhoD-like phosphatase metallophosphatase" evidence="3">
    <location>
        <begin position="262"/>
        <end position="351"/>
    </location>
</feature>
<protein>
    <recommendedName>
        <fullName evidence="3">PhoD-like phosphatase metallophosphatase domain-containing protein</fullName>
    </recommendedName>
</protein>
<dbReference type="Pfam" id="PF09423">
    <property type="entry name" value="PhoD"/>
    <property type="match status" value="1"/>
</dbReference>
<dbReference type="AlphaFoldDB" id="A0A176VPP5"/>
<dbReference type="SUPFAM" id="SSF56300">
    <property type="entry name" value="Metallo-dependent phosphatases"/>
    <property type="match status" value="1"/>
</dbReference>